<dbReference type="Proteomes" id="UP001487740">
    <property type="component" value="Unassembled WGS sequence"/>
</dbReference>
<gene>
    <name evidence="2" type="ORF">O3P69_020223</name>
</gene>
<dbReference type="AlphaFoldDB" id="A0AAW0TKD0"/>
<name>A0AAW0TKD0_SCYPA</name>
<feature type="region of interest" description="Disordered" evidence="1">
    <location>
        <begin position="161"/>
        <end position="216"/>
    </location>
</feature>
<keyword evidence="3" id="KW-1185">Reference proteome</keyword>
<comment type="caution">
    <text evidence="2">The sequence shown here is derived from an EMBL/GenBank/DDBJ whole genome shotgun (WGS) entry which is preliminary data.</text>
</comment>
<sequence length="216" mass="24056">MIEDIQNQRQPPAQGTETSMYIHSKAVSDGQVHYHCQKSSLLNATSSSQPLDDEEHVSHPLSVLQASGHWQLSEEPIGPVDLQRAFMRHLSLLAKKRRKRCTDSDKQELAQHSGRTSKRQKVESSRLSSECSTSDQNLSITICNQIRRPINIRITLCCSPKSDGNASTDQHSVIGGGGGWDDPDEQRQSMESPKVSTPHRSPPSARKRKCFENDSS</sequence>
<dbReference type="EMBL" id="JARAKH010000029">
    <property type="protein sequence ID" value="KAK8388189.1"/>
    <property type="molecule type" value="Genomic_DNA"/>
</dbReference>
<evidence type="ECO:0000313" key="3">
    <source>
        <dbReference type="Proteomes" id="UP001487740"/>
    </source>
</evidence>
<protein>
    <submittedName>
        <fullName evidence="2">Uncharacterized protein</fullName>
    </submittedName>
</protein>
<accession>A0AAW0TKD0</accession>
<organism evidence="2 3">
    <name type="scientific">Scylla paramamosain</name>
    <name type="common">Mud crab</name>
    <dbReference type="NCBI Taxonomy" id="85552"/>
    <lineage>
        <taxon>Eukaryota</taxon>
        <taxon>Metazoa</taxon>
        <taxon>Ecdysozoa</taxon>
        <taxon>Arthropoda</taxon>
        <taxon>Crustacea</taxon>
        <taxon>Multicrustacea</taxon>
        <taxon>Malacostraca</taxon>
        <taxon>Eumalacostraca</taxon>
        <taxon>Eucarida</taxon>
        <taxon>Decapoda</taxon>
        <taxon>Pleocyemata</taxon>
        <taxon>Brachyura</taxon>
        <taxon>Eubrachyura</taxon>
        <taxon>Portunoidea</taxon>
        <taxon>Portunidae</taxon>
        <taxon>Portuninae</taxon>
        <taxon>Scylla</taxon>
    </lineage>
</organism>
<feature type="compositionally biased region" description="Polar residues" evidence="1">
    <location>
        <begin position="189"/>
        <end position="199"/>
    </location>
</feature>
<evidence type="ECO:0000313" key="2">
    <source>
        <dbReference type="EMBL" id="KAK8388189.1"/>
    </source>
</evidence>
<proteinExistence type="predicted"/>
<feature type="compositionally biased region" description="Polar residues" evidence="1">
    <location>
        <begin position="162"/>
        <end position="171"/>
    </location>
</feature>
<reference evidence="2 3" key="1">
    <citation type="submission" date="2023-03" db="EMBL/GenBank/DDBJ databases">
        <title>High-quality genome of Scylla paramamosain provides insights in environmental adaptation.</title>
        <authorList>
            <person name="Zhang L."/>
        </authorList>
    </citation>
    <scope>NUCLEOTIDE SEQUENCE [LARGE SCALE GENOMIC DNA]</scope>
    <source>
        <strain evidence="2">LZ_2023a</strain>
        <tissue evidence="2">Muscle</tissue>
    </source>
</reference>
<feature type="region of interest" description="Disordered" evidence="1">
    <location>
        <begin position="97"/>
        <end position="130"/>
    </location>
</feature>
<evidence type="ECO:0000256" key="1">
    <source>
        <dbReference type="SAM" id="MobiDB-lite"/>
    </source>
</evidence>